<dbReference type="Pfam" id="PF05708">
    <property type="entry name" value="Peptidase_C92"/>
    <property type="match status" value="1"/>
</dbReference>
<dbReference type="STRING" id="525918.SAMN05660964_03114"/>
<organism evidence="1 2">
    <name type="scientific">Thiothrix caldifontis</name>
    <dbReference type="NCBI Taxonomy" id="525918"/>
    <lineage>
        <taxon>Bacteria</taxon>
        <taxon>Pseudomonadati</taxon>
        <taxon>Pseudomonadota</taxon>
        <taxon>Gammaproteobacteria</taxon>
        <taxon>Thiotrichales</taxon>
        <taxon>Thiotrichaceae</taxon>
        <taxon>Thiothrix</taxon>
    </lineage>
</organism>
<keyword evidence="2" id="KW-1185">Reference proteome</keyword>
<dbReference type="Proteomes" id="UP000199397">
    <property type="component" value="Unassembled WGS sequence"/>
</dbReference>
<dbReference type="InterPro" id="IPR038765">
    <property type="entry name" value="Papain-like_cys_pep_sf"/>
</dbReference>
<dbReference type="SUPFAM" id="SSF54001">
    <property type="entry name" value="Cysteine proteinases"/>
    <property type="match status" value="1"/>
</dbReference>
<dbReference type="Gene3D" id="3.90.1720.10">
    <property type="entry name" value="endopeptidase domain like (from Nostoc punctiforme)"/>
    <property type="match status" value="1"/>
</dbReference>
<evidence type="ECO:0000313" key="2">
    <source>
        <dbReference type="Proteomes" id="UP000199397"/>
    </source>
</evidence>
<accession>A0A1H4FT17</accession>
<evidence type="ECO:0000313" key="1">
    <source>
        <dbReference type="EMBL" id="SEB00499.1"/>
    </source>
</evidence>
<dbReference type="AlphaFoldDB" id="A0A1H4FT17"/>
<dbReference type="EMBL" id="FNQP01000024">
    <property type="protein sequence ID" value="SEB00499.1"/>
    <property type="molecule type" value="Genomic_DNA"/>
</dbReference>
<reference evidence="1 2" key="1">
    <citation type="submission" date="2016-10" db="EMBL/GenBank/DDBJ databases">
        <authorList>
            <person name="de Groot N.N."/>
        </authorList>
    </citation>
    <scope>NUCLEOTIDE SEQUENCE [LARGE SCALE GENOMIC DNA]</scope>
    <source>
        <strain evidence="1 2">DSM 21228</strain>
    </source>
</reference>
<proteinExistence type="predicted"/>
<sequence>MRFTDWLWQQGIDWLNTTPRPEDFSALCNFEFLEREIRPADVLLFAGQSRVSKVIQTVVLSPWTHAALYIGRLNDIRDPKARSRLAAYYDGDASEPLVIESLLGKGTVVTPLRHYRNEHLRICRPASLTWQDADKVVNFGIEHLGMGYDVRQLLDLARFIFPYAILPRCWRSSLFQHNAGQPTHIVCSSMIARCFQQVHYPILPIVHNAQQDEVRFYERNFRLITPSDFDYSPYFSVIKYPAWNTGREPAYRTLPWHQDKEDFHELVNKIPAAIPEPSGYAPDETAITAHLADGTGRTGQRQRLVGLRTLFRQAGLVSFARSLH</sequence>
<name>A0A1H4FT17_9GAMM</name>
<dbReference type="InterPro" id="IPR024453">
    <property type="entry name" value="Peptidase_C92"/>
</dbReference>
<protein>
    <submittedName>
        <fullName evidence="1">Permuted papain-like amidase enzyme, YaeF/YiiX, C92 family</fullName>
    </submittedName>
</protein>
<gene>
    <name evidence="1" type="ORF">SAMN05660964_03114</name>
</gene>